<accession>D0KY16</accession>
<dbReference type="Pfam" id="PF00106">
    <property type="entry name" value="adh_short"/>
    <property type="match status" value="1"/>
</dbReference>
<dbReference type="STRING" id="555778.Hneap_0484"/>
<dbReference type="eggNOG" id="COG4221">
    <property type="taxonomic scope" value="Bacteria"/>
</dbReference>
<dbReference type="OrthoDB" id="9810734at2"/>
<evidence type="ECO:0000313" key="4">
    <source>
        <dbReference type="Proteomes" id="UP000009102"/>
    </source>
</evidence>
<comment type="similarity">
    <text evidence="1">Belongs to the short-chain dehydrogenases/reductases (SDR) family.</text>
</comment>
<protein>
    <submittedName>
        <fullName evidence="3">Short-chain dehydrogenase/reductase SDR</fullName>
    </submittedName>
</protein>
<dbReference type="PROSITE" id="PS00061">
    <property type="entry name" value="ADH_SHORT"/>
    <property type="match status" value="1"/>
</dbReference>
<dbReference type="KEGG" id="hna:Hneap_0484"/>
<dbReference type="RefSeq" id="WP_012823375.1">
    <property type="nucleotide sequence ID" value="NC_013422.1"/>
</dbReference>
<evidence type="ECO:0000313" key="3">
    <source>
        <dbReference type="EMBL" id="ACX95339.1"/>
    </source>
</evidence>
<dbReference type="HOGENOM" id="CLU_010194_2_10_6"/>
<dbReference type="NCBIfam" id="NF038213">
    <property type="entry name" value="SDR_TniO_fam"/>
    <property type="match status" value="1"/>
</dbReference>
<gene>
    <name evidence="3" type="ordered locus">Hneap_0484</name>
</gene>
<dbReference type="GO" id="GO:0016491">
    <property type="term" value="F:oxidoreductase activity"/>
    <property type="evidence" value="ECO:0007669"/>
    <property type="project" value="UniProtKB-KW"/>
</dbReference>
<dbReference type="PRINTS" id="PR00081">
    <property type="entry name" value="GDHRDH"/>
</dbReference>
<organism evidence="3 4">
    <name type="scientific">Halothiobacillus neapolitanus (strain ATCC 23641 / DSM 15147 / CIP 104769 / NCIMB 8539 / c2)</name>
    <name type="common">Thiobacillus neapolitanus</name>
    <dbReference type="NCBI Taxonomy" id="555778"/>
    <lineage>
        <taxon>Bacteria</taxon>
        <taxon>Pseudomonadati</taxon>
        <taxon>Pseudomonadota</taxon>
        <taxon>Gammaproteobacteria</taxon>
        <taxon>Chromatiales</taxon>
        <taxon>Halothiobacillaceae</taxon>
        <taxon>Halothiobacillus</taxon>
    </lineage>
</organism>
<dbReference type="EMBL" id="CP001801">
    <property type="protein sequence ID" value="ACX95339.1"/>
    <property type="molecule type" value="Genomic_DNA"/>
</dbReference>
<dbReference type="PANTHER" id="PTHR43115">
    <property type="entry name" value="DEHYDROGENASE/REDUCTASE SDR FAMILY MEMBER 11"/>
    <property type="match status" value="1"/>
</dbReference>
<dbReference type="InterPro" id="IPR036291">
    <property type="entry name" value="NAD(P)-bd_dom_sf"/>
</dbReference>
<keyword evidence="2" id="KW-0560">Oxidoreductase</keyword>
<evidence type="ECO:0000256" key="1">
    <source>
        <dbReference type="ARBA" id="ARBA00006484"/>
    </source>
</evidence>
<proteinExistence type="inferred from homology"/>
<dbReference type="Proteomes" id="UP000009102">
    <property type="component" value="Chromosome"/>
</dbReference>
<keyword evidence="4" id="KW-1185">Reference proteome</keyword>
<sequence>MSQQNTSTQGVSEDSSRFSRVAIVTGATSGIGEATVRKFVQSGYGVIGNARSADKLEALAVELGDAFFGVAGDAGDASVIDQLLDAAQAYFARPADIVVVNAGRGLGGLMTEVDLAEYEQVLKLNVLGAALLMQKAAQALVEKQAADFPRQAADIVVIGSVVGRNISPFSAVYGSTKFAVQSLAEGLRREVGKKGVRVTVIEPGIVVSGFQDAAGYDDHLVDKFNTDFGPLLYGADIANAIDFVVAQPSHIHINELMIRPTRQDYP</sequence>
<dbReference type="CDD" id="cd05233">
    <property type="entry name" value="SDR_c"/>
    <property type="match status" value="1"/>
</dbReference>
<dbReference type="InterPro" id="IPR002347">
    <property type="entry name" value="SDR_fam"/>
</dbReference>
<dbReference type="InterPro" id="IPR020904">
    <property type="entry name" value="Sc_DH/Rdtase_CS"/>
</dbReference>
<reference evidence="3 4" key="1">
    <citation type="submission" date="2009-10" db="EMBL/GenBank/DDBJ databases">
        <title>Complete sequence of Halothiobacillus neapolitanus c2.</title>
        <authorList>
            <consortium name="US DOE Joint Genome Institute"/>
            <person name="Lucas S."/>
            <person name="Copeland A."/>
            <person name="Lapidus A."/>
            <person name="Glavina del Rio T."/>
            <person name="Tice H."/>
            <person name="Bruce D."/>
            <person name="Goodwin L."/>
            <person name="Pitluck S."/>
            <person name="Davenport K."/>
            <person name="Brettin T."/>
            <person name="Detter J.C."/>
            <person name="Han C."/>
            <person name="Tapia R."/>
            <person name="Larimer F."/>
            <person name="Land M."/>
            <person name="Hauser L."/>
            <person name="Kyrpides N."/>
            <person name="Mikhailova N."/>
            <person name="Kerfeld C."/>
            <person name="Cannon G."/>
            <person name="Heinhort S."/>
        </authorList>
    </citation>
    <scope>NUCLEOTIDE SEQUENCE [LARGE SCALE GENOMIC DNA]</scope>
    <source>
        <strain evidence="4">ATCC 23641 / c2</strain>
    </source>
</reference>
<dbReference type="SUPFAM" id="SSF51735">
    <property type="entry name" value="NAD(P)-binding Rossmann-fold domains"/>
    <property type="match status" value="1"/>
</dbReference>
<dbReference type="Gene3D" id="3.40.50.720">
    <property type="entry name" value="NAD(P)-binding Rossmann-like Domain"/>
    <property type="match status" value="1"/>
</dbReference>
<dbReference type="AlphaFoldDB" id="D0KY16"/>
<evidence type="ECO:0000256" key="2">
    <source>
        <dbReference type="ARBA" id="ARBA00023002"/>
    </source>
</evidence>
<name>D0KY16_HALNC</name>
<dbReference type="PANTHER" id="PTHR43115:SF4">
    <property type="entry name" value="DEHYDROGENASE_REDUCTASE SDR FAMILY MEMBER 11"/>
    <property type="match status" value="1"/>
</dbReference>